<feature type="compositionally biased region" description="Low complexity" evidence="1">
    <location>
        <begin position="20"/>
        <end position="29"/>
    </location>
</feature>
<accession>A0A8R7VA69</accession>
<sequence>GRGLICLRVGCRRCVSVRVTAPPRQQRSSRPPPRNRGPPPQTHQHGLPPRLHDDDGEEQGTPGRGGPTGAPSRHHQGRGPPRGLAERPPSREQSRRAPPAGMARSPDALRLDENFDDEAGYRDYDNEEAEGEGEVRWGGGAHGRATPCPSHPLASSLTTMASASLPPPSASSPSSD</sequence>
<reference evidence="2" key="2">
    <citation type="submission" date="2018-03" db="EMBL/GenBank/DDBJ databases">
        <title>The Triticum urartu genome reveals the dynamic nature of wheat genome evolution.</title>
        <authorList>
            <person name="Ling H."/>
            <person name="Ma B."/>
            <person name="Shi X."/>
            <person name="Liu H."/>
            <person name="Dong L."/>
            <person name="Sun H."/>
            <person name="Cao Y."/>
            <person name="Gao Q."/>
            <person name="Zheng S."/>
            <person name="Li Y."/>
            <person name="Yu Y."/>
            <person name="Du H."/>
            <person name="Qi M."/>
            <person name="Li Y."/>
            <person name="Yu H."/>
            <person name="Cui Y."/>
            <person name="Wang N."/>
            <person name="Chen C."/>
            <person name="Wu H."/>
            <person name="Zhao Y."/>
            <person name="Zhang J."/>
            <person name="Li Y."/>
            <person name="Zhou W."/>
            <person name="Zhang B."/>
            <person name="Hu W."/>
            <person name="Eijk M."/>
            <person name="Tang J."/>
            <person name="Witsenboer H."/>
            <person name="Zhao S."/>
            <person name="Li Z."/>
            <person name="Zhang A."/>
            <person name="Wang D."/>
            <person name="Liang C."/>
        </authorList>
    </citation>
    <scope>NUCLEOTIDE SEQUENCE [LARGE SCALE GENOMIC DNA]</scope>
    <source>
        <strain evidence="2">cv. G1812</strain>
    </source>
</reference>
<dbReference type="EnsemblPlants" id="TuG1812G0700004254.01.T01">
    <property type="protein sequence ID" value="TuG1812G0700004254.01.T01"/>
    <property type="gene ID" value="TuG1812G0700004254.01"/>
</dbReference>
<evidence type="ECO:0000313" key="2">
    <source>
        <dbReference type="EnsemblPlants" id="TuG1812G0700004254.01.T01"/>
    </source>
</evidence>
<evidence type="ECO:0000256" key="1">
    <source>
        <dbReference type="SAM" id="MobiDB-lite"/>
    </source>
</evidence>
<keyword evidence="3" id="KW-1185">Reference proteome</keyword>
<feature type="compositionally biased region" description="Basic and acidic residues" evidence="1">
    <location>
        <begin position="84"/>
        <end position="95"/>
    </location>
</feature>
<organism evidence="2 3">
    <name type="scientific">Triticum urartu</name>
    <name type="common">Red wild einkorn</name>
    <name type="synonym">Crithodium urartu</name>
    <dbReference type="NCBI Taxonomy" id="4572"/>
    <lineage>
        <taxon>Eukaryota</taxon>
        <taxon>Viridiplantae</taxon>
        <taxon>Streptophyta</taxon>
        <taxon>Embryophyta</taxon>
        <taxon>Tracheophyta</taxon>
        <taxon>Spermatophyta</taxon>
        <taxon>Magnoliopsida</taxon>
        <taxon>Liliopsida</taxon>
        <taxon>Poales</taxon>
        <taxon>Poaceae</taxon>
        <taxon>BOP clade</taxon>
        <taxon>Pooideae</taxon>
        <taxon>Triticodae</taxon>
        <taxon>Triticeae</taxon>
        <taxon>Triticinae</taxon>
        <taxon>Triticum</taxon>
    </lineage>
</organism>
<dbReference type="Gramene" id="TuG1812G0700004254.01.T01">
    <property type="protein sequence ID" value="TuG1812G0700004254.01.T01"/>
    <property type="gene ID" value="TuG1812G0700004254.01"/>
</dbReference>
<feature type="compositionally biased region" description="Low complexity" evidence="1">
    <location>
        <begin position="153"/>
        <end position="164"/>
    </location>
</feature>
<reference evidence="3" key="1">
    <citation type="journal article" date="2013" name="Nature">
        <title>Draft genome of the wheat A-genome progenitor Triticum urartu.</title>
        <authorList>
            <person name="Ling H.Q."/>
            <person name="Zhao S."/>
            <person name="Liu D."/>
            <person name="Wang J."/>
            <person name="Sun H."/>
            <person name="Zhang C."/>
            <person name="Fan H."/>
            <person name="Li D."/>
            <person name="Dong L."/>
            <person name="Tao Y."/>
            <person name="Gao C."/>
            <person name="Wu H."/>
            <person name="Li Y."/>
            <person name="Cui Y."/>
            <person name="Guo X."/>
            <person name="Zheng S."/>
            <person name="Wang B."/>
            <person name="Yu K."/>
            <person name="Liang Q."/>
            <person name="Yang W."/>
            <person name="Lou X."/>
            <person name="Chen J."/>
            <person name="Feng M."/>
            <person name="Jian J."/>
            <person name="Zhang X."/>
            <person name="Luo G."/>
            <person name="Jiang Y."/>
            <person name="Liu J."/>
            <person name="Wang Z."/>
            <person name="Sha Y."/>
            <person name="Zhang B."/>
            <person name="Wu H."/>
            <person name="Tang D."/>
            <person name="Shen Q."/>
            <person name="Xue P."/>
            <person name="Zou S."/>
            <person name="Wang X."/>
            <person name="Liu X."/>
            <person name="Wang F."/>
            <person name="Yang Y."/>
            <person name="An X."/>
            <person name="Dong Z."/>
            <person name="Zhang K."/>
            <person name="Zhang X."/>
            <person name="Luo M.C."/>
            <person name="Dvorak J."/>
            <person name="Tong Y."/>
            <person name="Wang J."/>
            <person name="Yang H."/>
            <person name="Li Z."/>
            <person name="Wang D."/>
            <person name="Zhang A."/>
            <person name="Wang J."/>
        </authorList>
    </citation>
    <scope>NUCLEOTIDE SEQUENCE</scope>
    <source>
        <strain evidence="3">cv. G1812</strain>
    </source>
</reference>
<dbReference type="AlphaFoldDB" id="A0A8R7VA69"/>
<feature type="region of interest" description="Disordered" evidence="1">
    <location>
        <begin position="20"/>
        <end position="176"/>
    </location>
</feature>
<feature type="compositionally biased region" description="Pro residues" evidence="1">
    <location>
        <begin position="30"/>
        <end position="41"/>
    </location>
</feature>
<dbReference type="Proteomes" id="UP000015106">
    <property type="component" value="Chromosome 7"/>
</dbReference>
<evidence type="ECO:0000313" key="3">
    <source>
        <dbReference type="Proteomes" id="UP000015106"/>
    </source>
</evidence>
<proteinExistence type="predicted"/>
<reference evidence="2" key="3">
    <citation type="submission" date="2022-06" db="UniProtKB">
        <authorList>
            <consortium name="EnsemblPlants"/>
        </authorList>
    </citation>
    <scope>IDENTIFICATION</scope>
</reference>
<name>A0A8R7VA69_TRIUA</name>
<feature type="compositionally biased region" description="Basic and acidic residues" evidence="1">
    <location>
        <begin position="107"/>
        <end position="124"/>
    </location>
</feature>
<protein>
    <submittedName>
        <fullName evidence="2">Uncharacterized protein</fullName>
    </submittedName>
</protein>